<sequence>MVNPFLVETDDPVEPVSDVLEERTTSPLQEKMRPELIFGTRIVGEARSSAKYFNDEANRVRETREGTFTSNSTYTNEHPRSKIKPAGLPKFFGKDNGDVDEWIEKVSAIFTYSRAKDIDLLRILPLLLHGNASEWFVTLGEEGRARLTSWTAWKAALCSGFYLPDHKMTEQMLCRNKTLKRTESFRDYFQSRRALQRYVYPAGTSDKVLIKDIMEGIPQHLHPIIGANSIGVRNIEDVRRVLIDLEPGVVIRD</sequence>
<dbReference type="EMBL" id="JASBWS010000180">
    <property type="protein sequence ID" value="KAJ9092253.1"/>
    <property type="molecule type" value="Genomic_DNA"/>
</dbReference>
<gene>
    <name evidence="1" type="ORF">QFC20_007427</name>
</gene>
<comment type="caution">
    <text evidence="1">The sequence shown here is derived from an EMBL/GenBank/DDBJ whole genome shotgun (WGS) entry which is preliminary data.</text>
</comment>
<evidence type="ECO:0000313" key="1">
    <source>
        <dbReference type="EMBL" id="KAJ9092253.1"/>
    </source>
</evidence>
<protein>
    <submittedName>
        <fullName evidence="1">Uncharacterized protein</fullName>
    </submittedName>
</protein>
<name>A0ACC2UZK3_9TREE</name>
<reference evidence="1" key="1">
    <citation type="submission" date="2023-04" db="EMBL/GenBank/DDBJ databases">
        <title>Draft Genome sequencing of Naganishia species isolated from polar environments using Oxford Nanopore Technology.</title>
        <authorList>
            <person name="Leo P."/>
            <person name="Venkateswaran K."/>
        </authorList>
    </citation>
    <scope>NUCLEOTIDE SEQUENCE</scope>
    <source>
        <strain evidence="1">MNA-CCFEE 5262</strain>
    </source>
</reference>
<dbReference type="Proteomes" id="UP001230649">
    <property type="component" value="Unassembled WGS sequence"/>
</dbReference>
<evidence type="ECO:0000313" key="2">
    <source>
        <dbReference type="Proteomes" id="UP001230649"/>
    </source>
</evidence>
<organism evidence="1 2">
    <name type="scientific">Naganishia adeliensis</name>
    <dbReference type="NCBI Taxonomy" id="92952"/>
    <lineage>
        <taxon>Eukaryota</taxon>
        <taxon>Fungi</taxon>
        <taxon>Dikarya</taxon>
        <taxon>Basidiomycota</taxon>
        <taxon>Agaricomycotina</taxon>
        <taxon>Tremellomycetes</taxon>
        <taxon>Filobasidiales</taxon>
        <taxon>Filobasidiaceae</taxon>
        <taxon>Naganishia</taxon>
    </lineage>
</organism>
<keyword evidence="2" id="KW-1185">Reference proteome</keyword>
<proteinExistence type="predicted"/>
<accession>A0ACC2UZK3</accession>